<feature type="region of interest" description="Disordered" evidence="11">
    <location>
        <begin position="86"/>
        <end position="119"/>
    </location>
</feature>
<evidence type="ECO:0000256" key="11">
    <source>
        <dbReference type="SAM" id="MobiDB-lite"/>
    </source>
</evidence>
<dbReference type="NCBIfam" id="TIGR02009">
    <property type="entry name" value="PGMB-YQAB-SF"/>
    <property type="match status" value="1"/>
</dbReference>
<name>A0A975FPQ5_9MICO</name>
<keyword evidence="12" id="KW-0378">Hydrolase</keyword>
<feature type="compositionally biased region" description="Low complexity" evidence="11">
    <location>
        <begin position="86"/>
        <end position="105"/>
    </location>
</feature>
<keyword evidence="7" id="KW-0119">Carbohydrate metabolism</keyword>
<evidence type="ECO:0000313" key="12">
    <source>
        <dbReference type="EMBL" id="QTX06024.1"/>
    </source>
</evidence>
<dbReference type="GO" id="GO:0016787">
    <property type="term" value="F:hydrolase activity"/>
    <property type="evidence" value="ECO:0007669"/>
    <property type="project" value="UniProtKB-KW"/>
</dbReference>
<evidence type="ECO:0000313" key="13">
    <source>
        <dbReference type="Proteomes" id="UP000671914"/>
    </source>
</evidence>
<comment type="catalytic activity">
    <reaction evidence="8">
        <text>beta-D-glucose 1-phosphate = beta-D-glucose 6-phosphate</text>
        <dbReference type="Rhea" id="RHEA:20113"/>
        <dbReference type="ChEBI" id="CHEBI:57684"/>
        <dbReference type="ChEBI" id="CHEBI:58247"/>
        <dbReference type="EC" id="5.4.2.6"/>
    </reaction>
</comment>
<dbReference type="Proteomes" id="UP000671914">
    <property type="component" value="Chromosome"/>
</dbReference>
<evidence type="ECO:0000256" key="1">
    <source>
        <dbReference type="ARBA" id="ARBA00001946"/>
    </source>
</evidence>
<keyword evidence="5" id="KW-0460">Magnesium</keyword>
<comment type="cofactor">
    <cofactor evidence="1">
        <name>Mg(2+)</name>
        <dbReference type="ChEBI" id="CHEBI:18420"/>
    </cofactor>
</comment>
<keyword evidence="3" id="KW-0597">Phosphoprotein</keyword>
<dbReference type="PANTHER" id="PTHR46193:SF18">
    <property type="entry name" value="HEXITOL PHOSPHATASE B"/>
    <property type="match status" value="1"/>
</dbReference>
<evidence type="ECO:0000256" key="9">
    <source>
        <dbReference type="ARBA" id="ARBA00044968"/>
    </source>
</evidence>
<organism evidence="12 13">
    <name type="scientific">Agromyces archimandritae</name>
    <dbReference type="NCBI Taxonomy" id="2781962"/>
    <lineage>
        <taxon>Bacteria</taxon>
        <taxon>Bacillati</taxon>
        <taxon>Actinomycetota</taxon>
        <taxon>Actinomycetes</taxon>
        <taxon>Micrococcales</taxon>
        <taxon>Microbacteriaceae</taxon>
        <taxon>Agromyces</taxon>
    </lineage>
</organism>
<sequence length="293" mass="29868">MPSRDSAATLDPSVIRGYLFDLDGVLTPTAVVHMHAWSRLFTPFLAARGAAPYTDDDYYACIDGKPRYDGVRALLASRGIVLPEGDGSSGADAASTAPPASTAPKDTARENTEDTDTVRALGDRKNALFTETLDEEGVTAYPGSVAFLDAVQAAGCRVAVVSSSKNAPAVLEAAGIADRFPVVVDGAVASAQHLPGKPAPDTFLRAAELIGLPPAACAVVEDAESGVQAGAAGGFGIVIGVDRGVGAARLAELGAELVVKDLADLVPAVRGSEIVPADAGAELDALQGKEHPR</sequence>
<dbReference type="PANTHER" id="PTHR46193">
    <property type="entry name" value="6-PHOSPHOGLUCONATE PHOSPHATASE"/>
    <property type="match status" value="1"/>
</dbReference>
<dbReference type="EMBL" id="CP071696">
    <property type="protein sequence ID" value="QTX06024.1"/>
    <property type="molecule type" value="Genomic_DNA"/>
</dbReference>
<dbReference type="InterPro" id="IPR023198">
    <property type="entry name" value="PGP-like_dom2"/>
</dbReference>
<dbReference type="EC" id="5.4.2.6" evidence="9"/>
<evidence type="ECO:0000256" key="10">
    <source>
        <dbReference type="ARBA" id="ARBA00044991"/>
    </source>
</evidence>
<evidence type="ECO:0000256" key="7">
    <source>
        <dbReference type="ARBA" id="ARBA00023277"/>
    </source>
</evidence>
<keyword evidence="6" id="KW-0413">Isomerase</keyword>
<dbReference type="Gene3D" id="1.10.150.240">
    <property type="entry name" value="Putative phosphatase, domain 2"/>
    <property type="match status" value="1"/>
</dbReference>
<dbReference type="AlphaFoldDB" id="A0A975FPQ5"/>
<dbReference type="Gene3D" id="3.40.50.1000">
    <property type="entry name" value="HAD superfamily/HAD-like"/>
    <property type="match status" value="1"/>
</dbReference>
<dbReference type="SFLD" id="SFLDS00003">
    <property type="entry name" value="Haloacid_Dehalogenase"/>
    <property type="match status" value="1"/>
</dbReference>
<gene>
    <name evidence="12" type="ORF">G127AT_07545</name>
</gene>
<dbReference type="GO" id="GO:0008801">
    <property type="term" value="F:beta-phosphoglucomutase activity"/>
    <property type="evidence" value="ECO:0007669"/>
    <property type="project" value="UniProtKB-EC"/>
</dbReference>
<evidence type="ECO:0000256" key="6">
    <source>
        <dbReference type="ARBA" id="ARBA00023235"/>
    </source>
</evidence>
<dbReference type="NCBIfam" id="TIGR01509">
    <property type="entry name" value="HAD-SF-IA-v3"/>
    <property type="match status" value="1"/>
</dbReference>
<dbReference type="Pfam" id="PF00702">
    <property type="entry name" value="Hydrolase"/>
    <property type="match status" value="1"/>
</dbReference>
<dbReference type="InterPro" id="IPR006439">
    <property type="entry name" value="HAD-SF_hydro_IA"/>
</dbReference>
<keyword evidence="4" id="KW-0479">Metal-binding</keyword>
<dbReference type="SUPFAM" id="SSF56784">
    <property type="entry name" value="HAD-like"/>
    <property type="match status" value="1"/>
</dbReference>
<dbReference type="SFLD" id="SFLDG01129">
    <property type="entry name" value="C1.5:_HAD__Beta-PGM__Phosphata"/>
    <property type="match status" value="1"/>
</dbReference>
<dbReference type="InterPro" id="IPR023214">
    <property type="entry name" value="HAD_sf"/>
</dbReference>
<proteinExistence type="inferred from homology"/>
<evidence type="ECO:0000256" key="3">
    <source>
        <dbReference type="ARBA" id="ARBA00022553"/>
    </source>
</evidence>
<comment type="similarity">
    <text evidence="2">Belongs to the HAD-like hydrolase superfamily. CbbY/CbbZ/Gph/YieH family.</text>
</comment>
<accession>A0A975FPQ5</accession>
<dbReference type="InterPro" id="IPR010976">
    <property type="entry name" value="B-phosphoglucomutase_hydrolase"/>
</dbReference>
<dbReference type="GO" id="GO:0046872">
    <property type="term" value="F:metal ion binding"/>
    <property type="evidence" value="ECO:0007669"/>
    <property type="project" value="UniProtKB-KW"/>
</dbReference>
<evidence type="ECO:0000256" key="4">
    <source>
        <dbReference type="ARBA" id="ARBA00022723"/>
    </source>
</evidence>
<evidence type="ECO:0000256" key="2">
    <source>
        <dbReference type="ARBA" id="ARBA00006171"/>
    </source>
</evidence>
<dbReference type="KEGG" id="aarc:G127AT_07545"/>
<keyword evidence="13" id="KW-1185">Reference proteome</keyword>
<evidence type="ECO:0000256" key="8">
    <source>
        <dbReference type="ARBA" id="ARBA00044926"/>
    </source>
</evidence>
<dbReference type="InterPro" id="IPR036412">
    <property type="entry name" value="HAD-like_sf"/>
</dbReference>
<protein>
    <recommendedName>
        <fullName evidence="10">Beta-phosphoglucomutase</fullName>
        <ecNumber evidence="9">5.4.2.6</ecNumber>
    </recommendedName>
</protein>
<dbReference type="InterPro" id="IPR051600">
    <property type="entry name" value="Beta-PGM-like"/>
</dbReference>
<evidence type="ECO:0000256" key="5">
    <source>
        <dbReference type="ARBA" id="ARBA00022842"/>
    </source>
</evidence>
<reference evidence="12" key="1">
    <citation type="submission" date="2021-03" db="EMBL/GenBank/DDBJ databases">
        <title>Agromyces archimandritus sp. nov., isolated from the cockroach Archimandrita tessellata.</title>
        <authorList>
            <person name="Guzman J."/>
            <person name="Ortuzar M."/>
            <person name="Poehlein A."/>
            <person name="Daniel R."/>
            <person name="Trujillo M."/>
            <person name="Vilcinskas A."/>
        </authorList>
    </citation>
    <scope>NUCLEOTIDE SEQUENCE</scope>
    <source>
        <strain evidence="12">G127AT</strain>
    </source>
</reference>